<organism evidence="1 2">
    <name type="scientific">bacterium (Candidatus Blackallbacteria) CG17_big_fil_post_rev_8_21_14_2_50_48_46</name>
    <dbReference type="NCBI Taxonomy" id="2014261"/>
    <lineage>
        <taxon>Bacteria</taxon>
        <taxon>Candidatus Blackallbacteria</taxon>
    </lineage>
</organism>
<proteinExistence type="predicted"/>
<gene>
    <name evidence="1" type="ORF">COW36_09155</name>
</gene>
<dbReference type="Proteomes" id="UP000231019">
    <property type="component" value="Unassembled WGS sequence"/>
</dbReference>
<reference evidence="1 2" key="1">
    <citation type="submission" date="2017-09" db="EMBL/GenBank/DDBJ databases">
        <title>Depth-based differentiation of microbial function through sediment-hosted aquifers and enrichment of novel symbionts in the deep terrestrial subsurface.</title>
        <authorList>
            <person name="Probst A.J."/>
            <person name="Ladd B."/>
            <person name="Jarett J.K."/>
            <person name="Geller-Mcgrath D.E."/>
            <person name="Sieber C.M."/>
            <person name="Emerson J.B."/>
            <person name="Anantharaman K."/>
            <person name="Thomas B.C."/>
            <person name="Malmstrom R."/>
            <person name="Stieglmeier M."/>
            <person name="Klingl A."/>
            <person name="Woyke T."/>
            <person name="Ryan C.M."/>
            <person name="Banfield J.F."/>
        </authorList>
    </citation>
    <scope>NUCLEOTIDE SEQUENCE [LARGE SCALE GENOMIC DNA]</scope>
    <source>
        <strain evidence="1">CG17_big_fil_post_rev_8_21_14_2_50_48_46</strain>
    </source>
</reference>
<evidence type="ECO:0000313" key="1">
    <source>
        <dbReference type="EMBL" id="PIW17333.1"/>
    </source>
</evidence>
<accession>A0A2M7G5N2</accession>
<dbReference type="AlphaFoldDB" id="A0A2M7G5N2"/>
<dbReference type="EMBL" id="PFFQ01000024">
    <property type="protein sequence ID" value="PIW17333.1"/>
    <property type="molecule type" value="Genomic_DNA"/>
</dbReference>
<protein>
    <submittedName>
        <fullName evidence="1">Uncharacterized protein</fullName>
    </submittedName>
</protein>
<evidence type="ECO:0000313" key="2">
    <source>
        <dbReference type="Proteomes" id="UP000231019"/>
    </source>
</evidence>
<sequence length="60" mass="7236">MKGKKKDLCERCRRWTDCSKSIYGRDFCPVCFECETEEIRILSEAKVPFPFEKRQEEKEV</sequence>
<comment type="caution">
    <text evidence="1">The sequence shown here is derived from an EMBL/GenBank/DDBJ whole genome shotgun (WGS) entry which is preliminary data.</text>
</comment>
<name>A0A2M7G5N2_9BACT</name>